<reference evidence="1" key="1">
    <citation type="journal article" date="2020" name="Stud. Mycol.">
        <title>101 Dothideomycetes genomes: a test case for predicting lifestyles and emergence of pathogens.</title>
        <authorList>
            <person name="Haridas S."/>
            <person name="Albert R."/>
            <person name="Binder M."/>
            <person name="Bloem J."/>
            <person name="Labutti K."/>
            <person name="Salamov A."/>
            <person name="Andreopoulos B."/>
            <person name="Baker S."/>
            <person name="Barry K."/>
            <person name="Bills G."/>
            <person name="Bluhm B."/>
            <person name="Cannon C."/>
            <person name="Castanera R."/>
            <person name="Culley D."/>
            <person name="Daum C."/>
            <person name="Ezra D."/>
            <person name="Gonzalez J."/>
            <person name="Henrissat B."/>
            <person name="Kuo A."/>
            <person name="Liang C."/>
            <person name="Lipzen A."/>
            <person name="Lutzoni F."/>
            <person name="Magnuson J."/>
            <person name="Mondo S."/>
            <person name="Nolan M."/>
            <person name="Ohm R."/>
            <person name="Pangilinan J."/>
            <person name="Park H.-J."/>
            <person name="Ramirez L."/>
            <person name="Alfaro M."/>
            <person name="Sun H."/>
            <person name="Tritt A."/>
            <person name="Yoshinaga Y."/>
            <person name="Zwiers L.-H."/>
            <person name="Turgeon B."/>
            <person name="Goodwin S."/>
            <person name="Spatafora J."/>
            <person name="Crous P."/>
            <person name="Grigoriev I."/>
        </authorList>
    </citation>
    <scope>NUCLEOTIDE SEQUENCE</scope>
    <source>
        <strain evidence="1">SCOH1-5</strain>
    </source>
</reference>
<dbReference type="OrthoDB" id="3639702at2759"/>
<dbReference type="Proteomes" id="UP000799539">
    <property type="component" value="Unassembled WGS sequence"/>
</dbReference>
<dbReference type="AlphaFoldDB" id="A0A6A6FIW0"/>
<proteinExistence type="predicted"/>
<accession>A0A6A6FIW0</accession>
<gene>
    <name evidence="1" type="ORF">CERZMDRAFT_96871</name>
</gene>
<evidence type="ECO:0000313" key="1">
    <source>
        <dbReference type="EMBL" id="KAF2213204.1"/>
    </source>
</evidence>
<protein>
    <submittedName>
        <fullName evidence="1">Uncharacterized protein</fullName>
    </submittedName>
</protein>
<keyword evidence="2" id="KW-1185">Reference proteome</keyword>
<name>A0A6A6FIW0_9PEZI</name>
<sequence>MFGSKIKREPQPLQCDICYTWQPFRRFPDARVPRKCREHLSRHNPFKDLTICKECLAHKLEEQILTSSTPEHIGCPICNLEWSRYHILTCLGKDEAGKQKTLIRSH</sequence>
<evidence type="ECO:0000313" key="2">
    <source>
        <dbReference type="Proteomes" id="UP000799539"/>
    </source>
</evidence>
<organism evidence="1 2">
    <name type="scientific">Cercospora zeae-maydis SCOH1-5</name>
    <dbReference type="NCBI Taxonomy" id="717836"/>
    <lineage>
        <taxon>Eukaryota</taxon>
        <taxon>Fungi</taxon>
        <taxon>Dikarya</taxon>
        <taxon>Ascomycota</taxon>
        <taxon>Pezizomycotina</taxon>
        <taxon>Dothideomycetes</taxon>
        <taxon>Dothideomycetidae</taxon>
        <taxon>Mycosphaerellales</taxon>
        <taxon>Mycosphaerellaceae</taxon>
        <taxon>Cercospora</taxon>
    </lineage>
</organism>
<dbReference type="EMBL" id="ML992671">
    <property type="protein sequence ID" value="KAF2213204.1"/>
    <property type="molecule type" value="Genomic_DNA"/>
</dbReference>